<reference evidence="2 3" key="1">
    <citation type="journal article" date="2019" name="Environ. Microbiol.">
        <title>At the nexus of three kingdoms: the genome of the mycorrhizal fungus Gigaspora margarita provides insights into plant, endobacterial and fungal interactions.</title>
        <authorList>
            <person name="Venice F."/>
            <person name="Ghignone S."/>
            <person name="Salvioli di Fossalunga A."/>
            <person name="Amselem J."/>
            <person name="Novero M."/>
            <person name="Xianan X."/>
            <person name="Sedzielewska Toro K."/>
            <person name="Morin E."/>
            <person name="Lipzen A."/>
            <person name="Grigoriev I.V."/>
            <person name="Henrissat B."/>
            <person name="Martin F.M."/>
            <person name="Bonfante P."/>
        </authorList>
    </citation>
    <scope>NUCLEOTIDE SEQUENCE [LARGE SCALE GENOMIC DNA]</scope>
    <source>
        <strain evidence="2 3">BEG34</strain>
    </source>
</reference>
<dbReference type="EMBL" id="WTPW01000678">
    <property type="protein sequence ID" value="KAF0488816.1"/>
    <property type="molecule type" value="Genomic_DNA"/>
</dbReference>
<organism evidence="2 3">
    <name type="scientific">Gigaspora margarita</name>
    <dbReference type="NCBI Taxonomy" id="4874"/>
    <lineage>
        <taxon>Eukaryota</taxon>
        <taxon>Fungi</taxon>
        <taxon>Fungi incertae sedis</taxon>
        <taxon>Mucoromycota</taxon>
        <taxon>Glomeromycotina</taxon>
        <taxon>Glomeromycetes</taxon>
        <taxon>Diversisporales</taxon>
        <taxon>Gigasporaceae</taxon>
        <taxon>Gigaspora</taxon>
    </lineage>
</organism>
<gene>
    <name evidence="2" type="ORF">F8M41_022181</name>
</gene>
<name>A0A8H4EIC8_GIGMA</name>
<accession>A0A8H4EIC8</accession>
<keyword evidence="3" id="KW-1185">Reference proteome</keyword>
<evidence type="ECO:0000256" key="1">
    <source>
        <dbReference type="SAM" id="MobiDB-lite"/>
    </source>
</evidence>
<proteinExistence type="predicted"/>
<dbReference type="AlphaFoldDB" id="A0A8H4EIC8"/>
<sequence>MCSSTFTSLSRYLLPSESFNKDPNRASLMDITTTTNNDKSKEPKKRGGSRKRGWIWDHFEELPADNGSKGQ</sequence>
<dbReference type="Proteomes" id="UP000439903">
    <property type="component" value="Unassembled WGS sequence"/>
</dbReference>
<evidence type="ECO:0000313" key="2">
    <source>
        <dbReference type="EMBL" id="KAF0488816.1"/>
    </source>
</evidence>
<evidence type="ECO:0000313" key="3">
    <source>
        <dbReference type="Proteomes" id="UP000439903"/>
    </source>
</evidence>
<protein>
    <submittedName>
        <fullName evidence="2">Uncharacterized protein</fullName>
    </submittedName>
</protein>
<comment type="caution">
    <text evidence="2">The sequence shown here is derived from an EMBL/GenBank/DDBJ whole genome shotgun (WGS) entry which is preliminary data.</text>
</comment>
<dbReference type="OrthoDB" id="2459860at2759"/>
<feature type="compositionally biased region" description="Basic residues" evidence="1">
    <location>
        <begin position="42"/>
        <end position="53"/>
    </location>
</feature>
<feature type="region of interest" description="Disordered" evidence="1">
    <location>
        <begin position="17"/>
        <end position="71"/>
    </location>
</feature>